<name>A0A6F8T5F6_9GAMM</name>
<reference evidence="2" key="1">
    <citation type="journal article" date="2020" name="Microbiol. Resour. Announc.">
        <title>Complete Genome Sequence of Novel Psychrotolerant Legionella Strain TUM19329, Isolated from Antarctic Lake Sediment.</title>
        <authorList>
            <person name="Shimada S."/>
            <person name="Nakai R."/>
            <person name="Aoki K."/>
            <person name="Shimoeda N."/>
            <person name="Ohno G."/>
            <person name="Miyazaki Y."/>
            <person name="Kudoh S."/>
            <person name="Imura S."/>
            <person name="Watanabe K."/>
            <person name="Ishii Y."/>
            <person name="Tateda K."/>
        </authorList>
    </citation>
    <scope>NUCLEOTIDE SEQUENCE [LARGE SCALE GENOMIC DNA]</scope>
    <source>
        <strain evidence="2">TUM19329</strain>
    </source>
</reference>
<dbReference type="KEGG" id="lant:TUM19329_17480"/>
<protein>
    <recommendedName>
        <fullName evidence="1">SGNH domain-containing protein</fullName>
    </recommendedName>
</protein>
<dbReference type="Proteomes" id="UP000502894">
    <property type="component" value="Chromosome"/>
</dbReference>
<evidence type="ECO:0000313" key="2">
    <source>
        <dbReference type="EMBL" id="BCA95387.1"/>
    </source>
</evidence>
<accession>A0A6F8T5F6</accession>
<organism evidence="2 3">
    <name type="scientific">Legionella antarctica</name>
    <dbReference type="NCBI Taxonomy" id="2708020"/>
    <lineage>
        <taxon>Bacteria</taxon>
        <taxon>Pseudomonadati</taxon>
        <taxon>Pseudomonadota</taxon>
        <taxon>Gammaproteobacteria</taxon>
        <taxon>Legionellales</taxon>
        <taxon>Legionellaceae</taxon>
        <taxon>Legionella</taxon>
    </lineage>
</organism>
<dbReference type="AlphaFoldDB" id="A0A6F8T5F6"/>
<evidence type="ECO:0000313" key="3">
    <source>
        <dbReference type="Proteomes" id="UP000502894"/>
    </source>
</evidence>
<dbReference type="InterPro" id="IPR043968">
    <property type="entry name" value="SGNH"/>
</dbReference>
<gene>
    <name evidence="2" type="ORF">TUM19329_17480</name>
</gene>
<dbReference type="RefSeq" id="WP_173237016.1">
    <property type="nucleotide sequence ID" value="NZ_AP022839.1"/>
</dbReference>
<feature type="domain" description="SGNH" evidence="1">
    <location>
        <begin position="15"/>
        <end position="137"/>
    </location>
</feature>
<dbReference type="Pfam" id="PF19040">
    <property type="entry name" value="SGNH"/>
    <property type="match status" value="1"/>
</dbReference>
<evidence type="ECO:0000259" key="1">
    <source>
        <dbReference type="Pfam" id="PF19040"/>
    </source>
</evidence>
<dbReference type="EMBL" id="AP022839">
    <property type="protein sequence ID" value="BCA95387.1"/>
    <property type="molecule type" value="Genomic_DNA"/>
</dbReference>
<proteinExistence type="predicted"/>
<sequence>MSRKPRLYYSEEPVKKHIEKSLDHALRIIIASGSIPVLIKSIQLGVNSRDCFFDHIKRRGKYNPELCEFSISLKEQQWQNDLFLRMKNKYAQLVIIEPKKVQCPRGRCTADINGVPVFRDTEHITDYASYQFARIYLQHYQNPLKG</sequence>
<keyword evidence="3" id="KW-1185">Reference proteome</keyword>